<dbReference type="AlphaFoldDB" id="A0AAX3G7K6"/>
<dbReference type="PANTHER" id="PTHR30158">
    <property type="entry name" value="ACRA/E-RELATED COMPONENT OF DRUG EFFLUX TRANSPORTER"/>
    <property type="match status" value="1"/>
</dbReference>
<evidence type="ECO:0000256" key="3">
    <source>
        <dbReference type="ARBA" id="ARBA00023054"/>
    </source>
</evidence>
<dbReference type="EMBL" id="LR134334">
    <property type="protein sequence ID" value="VEF77675.1"/>
    <property type="molecule type" value="Genomic_DNA"/>
</dbReference>
<dbReference type="Proteomes" id="UP000277437">
    <property type="component" value="Chromosome"/>
</dbReference>
<accession>A0AAX3G7K6</accession>
<evidence type="ECO:0000259" key="8">
    <source>
        <dbReference type="Pfam" id="PF25917"/>
    </source>
</evidence>
<dbReference type="Pfam" id="PF25967">
    <property type="entry name" value="RND-MFP_C"/>
    <property type="match status" value="1"/>
</dbReference>
<feature type="chain" id="PRO_5043690821" evidence="6">
    <location>
        <begin position="22"/>
        <end position="387"/>
    </location>
</feature>
<evidence type="ECO:0000256" key="4">
    <source>
        <dbReference type="SAM" id="Coils"/>
    </source>
</evidence>
<dbReference type="Gene3D" id="2.40.50.100">
    <property type="match status" value="1"/>
</dbReference>
<dbReference type="PROSITE" id="PS51257">
    <property type="entry name" value="PROKAR_LIPOPROTEIN"/>
    <property type="match status" value="1"/>
</dbReference>
<evidence type="ECO:0000256" key="2">
    <source>
        <dbReference type="ARBA" id="ARBA00009477"/>
    </source>
</evidence>
<evidence type="ECO:0000259" key="10">
    <source>
        <dbReference type="Pfam" id="PF25967"/>
    </source>
</evidence>
<dbReference type="FunFam" id="2.40.420.20:FF:000001">
    <property type="entry name" value="Efflux RND transporter periplasmic adaptor subunit"/>
    <property type="match status" value="1"/>
</dbReference>
<feature type="compositionally biased region" description="Low complexity" evidence="5">
    <location>
        <begin position="373"/>
        <end position="387"/>
    </location>
</feature>
<evidence type="ECO:0000259" key="9">
    <source>
        <dbReference type="Pfam" id="PF25944"/>
    </source>
</evidence>
<feature type="region of interest" description="Disordered" evidence="5">
    <location>
        <begin position="359"/>
        <end position="387"/>
    </location>
</feature>
<feature type="coiled-coil region" evidence="4">
    <location>
        <begin position="104"/>
        <end position="131"/>
    </location>
</feature>
<organism evidence="11 12">
    <name type="scientific">Pseudomonas chlororaphis</name>
    <dbReference type="NCBI Taxonomy" id="587753"/>
    <lineage>
        <taxon>Bacteria</taxon>
        <taxon>Pseudomonadati</taxon>
        <taxon>Pseudomonadota</taxon>
        <taxon>Gammaproteobacteria</taxon>
        <taxon>Pseudomonadales</taxon>
        <taxon>Pseudomonadaceae</taxon>
        <taxon>Pseudomonas</taxon>
    </lineage>
</organism>
<dbReference type="Pfam" id="PF25917">
    <property type="entry name" value="BSH_RND"/>
    <property type="match status" value="1"/>
</dbReference>
<comment type="subcellular location">
    <subcellularLocation>
        <location evidence="1">Cell inner membrane</location>
        <topology evidence="1">Lipid-anchor</topology>
    </subcellularLocation>
</comment>
<dbReference type="Gene3D" id="1.10.287.470">
    <property type="entry name" value="Helix hairpin bin"/>
    <property type="match status" value="1"/>
</dbReference>
<evidence type="ECO:0000259" key="7">
    <source>
        <dbReference type="Pfam" id="PF25876"/>
    </source>
</evidence>
<dbReference type="NCBIfam" id="NF033138">
    <property type="entry name" value="RND-peri-MexC"/>
    <property type="match status" value="1"/>
</dbReference>
<evidence type="ECO:0000256" key="5">
    <source>
        <dbReference type="SAM" id="MobiDB-lite"/>
    </source>
</evidence>
<dbReference type="RefSeq" id="WP_102677516.1">
    <property type="nucleotide sequence ID" value="NZ_CP118137.1"/>
</dbReference>
<comment type="similarity">
    <text evidence="2">Belongs to the membrane fusion protein (MFP) (TC 8.A.1) family.</text>
</comment>
<evidence type="ECO:0000256" key="6">
    <source>
        <dbReference type="SAM" id="SignalP"/>
    </source>
</evidence>
<feature type="domain" description="Multidrug resistance protein MdtA-like C-terminal permuted SH3" evidence="10">
    <location>
        <begin position="301"/>
        <end position="361"/>
    </location>
</feature>
<gene>
    <name evidence="11" type="primary">acrA</name>
    <name evidence="11" type="ORF">NCTC7357_06083</name>
</gene>
<proteinExistence type="inferred from homology"/>
<feature type="domain" description="Multidrug resistance protein MdtA-like alpha-helical hairpin" evidence="7">
    <location>
        <begin position="104"/>
        <end position="173"/>
    </location>
</feature>
<keyword evidence="3 4" id="KW-0175">Coiled coil</keyword>
<dbReference type="InterPro" id="IPR058627">
    <property type="entry name" value="MdtA-like_C"/>
</dbReference>
<evidence type="ECO:0000313" key="11">
    <source>
        <dbReference type="EMBL" id="VEF77675.1"/>
    </source>
</evidence>
<dbReference type="InterPro" id="IPR006143">
    <property type="entry name" value="RND_pump_MFP"/>
</dbReference>
<evidence type="ECO:0000256" key="1">
    <source>
        <dbReference type="ARBA" id="ARBA00004519"/>
    </source>
</evidence>
<protein>
    <submittedName>
        <fullName evidence="11">Secretion protein HlyD</fullName>
    </submittedName>
</protein>
<keyword evidence="6" id="KW-0732">Signal</keyword>
<evidence type="ECO:0000313" key="12">
    <source>
        <dbReference type="Proteomes" id="UP000277437"/>
    </source>
</evidence>
<dbReference type="Gene3D" id="2.40.30.170">
    <property type="match status" value="1"/>
</dbReference>
<dbReference type="Pfam" id="PF25876">
    <property type="entry name" value="HH_MFP_RND"/>
    <property type="match status" value="1"/>
</dbReference>
<feature type="signal peptide" evidence="6">
    <location>
        <begin position="1"/>
        <end position="21"/>
    </location>
</feature>
<dbReference type="InterPro" id="IPR058624">
    <property type="entry name" value="MdtA-like_HH"/>
</dbReference>
<dbReference type="SUPFAM" id="SSF111369">
    <property type="entry name" value="HlyD-like secretion proteins"/>
    <property type="match status" value="1"/>
</dbReference>
<dbReference type="Pfam" id="PF25944">
    <property type="entry name" value="Beta-barrel_RND"/>
    <property type="match status" value="1"/>
</dbReference>
<dbReference type="InterPro" id="IPR058626">
    <property type="entry name" value="MdtA-like_b-barrel"/>
</dbReference>
<dbReference type="GO" id="GO:0005886">
    <property type="term" value="C:plasma membrane"/>
    <property type="evidence" value="ECO:0007669"/>
    <property type="project" value="UniProtKB-SubCell"/>
</dbReference>
<dbReference type="Gene3D" id="2.40.420.20">
    <property type="match status" value="1"/>
</dbReference>
<sequence length="387" mass="41473">MNALRELRVLSLAAVALMGMAGCGNGEQPGAQQSAPRQVETLTVLPETLALSSELPGRIEPVRVAEVRARVAGIVIQRHFEEGADVKAGDLLFQIDPAPLKAALSRAQGELARIEAQQSETQARLKRYEQLAKVEAVSQQDLDTARSALQSSQAARQSARADVETARLNLGYATVRAPISGRIGRALVTEGALVGQGEVTLMARIQQLDPIYADFTQPVAEALRLREALKQGSLSAGEESRLSIQVEGTEFQSQGELLFSDVSVDRGTGQVSLRGRFDNPEGTLLPGMYVRVKVPQGTDRQALLVPQRAVQRGSDGQARVLVVDASDSVAQRPVQTGVMQDKRWQITQGLESGDKVIVGGMSGLNPGDKVAIQQPDPQPAQQQAARQ</sequence>
<dbReference type="GO" id="GO:0046677">
    <property type="term" value="P:response to antibiotic"/>
    <property type="evidence" value="ECO:0007669"/>
    <property type="project" value="TreeGrafter"/>
</dbReference>
<feature type="domain" description="Multidrug resistance protein MdtA-like barrel-sandwich hybrid" evidence="8">
    <location>
        <begin position="63"/>
        <end position="204"/>
    </location>
</feature>
<dbReference type="InterPro" id="IPR058625">
    <property type="entry name" value="MdtA-like_BSH"/>
</dbReference>
<dbReference type="PANTHER" id="PTHR30158:SF24">
    <property type="entry name" value="HLYD FAMILY SECRETION PROTEIN"/>
    <property type="match status" value="1"/>
</dbReference>
<dbReference type="NCBIfam" id="TIGR01730">
    <property type="entry name" value="RND_mfp"/>
    <property type="match status" value="1"/>
</dbReference>
<reference evidence="11 12" key="1">
    <citation type="submission" date="2018-12" db="EMBL/GenBank/DDBJ databases">
        <authorList>
            <consortium name="Pathogen Informatics"/>
        </authorList>
    </citation>
    <scope>NUCLEOTIDE SEQUENCE [LARGE SCALE GENOMIC DNA]</scope>
    <source>
        <strain evidence="11 12">NCTC7357</strain>
    </source>
</reference>
<dbReference type="GO" id="GO:0022857">
    <property type="term" value="F:transmembrane transporter activity"/>
    <property type="evidence" value="ECO:0007669"/>
    <property type="project" value="InterPro"/>
</dbReference>
<name>A0AAX3G7K6_9PSED</name>
<feature type="domain" description="Multidrug resistance protein MdtA-like beta-barrel" evidence="9">
    <location>
        <begin position="210"/>
        <end position="296"/>
    </location>
</feature>